<dbReference type="OrthoDB" id="5118128at2"/>
<reference evidence="3 4" key="1">
    <citation type="submission" date="2014-12" db="EMBL/GenBank/DDBJ databases">
        <title>Genome sequencing of Arthrobacter phenanthrenivorans SWC37.</title>
        <authorList>
            <person name="Tan P.W."/>
            <person name="Chan K.-G."/>
        </authorList>
    </citation>
    <scope>NUCLEOTIDE SEQUENCE [LARGE SCALE GENOMIC DNA]</scope>
    <source>
        <strain evidence="3 4">SWC37</strain>
    </source>
</reference>
<dbReference type="AlphaFoldDB" id="A0A0B4DQF4"/>
<keyword evidence="1" id="KW-0812">Transmembrane</keyword>
<gene>
    <name evidence="3" type="ORF">RM50_11345</name>
</gene>
<dbReference type="InterPro" id="IPR059026">
    <property type="entry name" value="LpqB_N"/>
</dbReference>
<dbReference type="Pfam" id="PF25976">
    <property type="entry name" value="LpqB_N"/>
    <property type="match status" value="1"/>
</dbReference>
<feature type="domain" description="Lipoprotein LpqB N-terminal" evidence="2">
    <location>
        <begin position="44"/>
        <end position="152"/>
    </location>
</feature>
<keyword evidence="1" id="KW-0472">Membrane</keyword>
<evidence type="ECO:0000259" key="2">
    <source>
        <dbReference type="Pfam" id="PF25976"/>
    </source>
</evidence>
<feature type="transmembrane region" description="Helical" evidence="1">
    <location>
        <begin position="17"/>
        <end position="37"/>
    </location>
</feature>
<keyword evidence="1" id="KW-1133">Transmembrane helix</keyword>
<dbReference type="EMBL" id="JWTB01000020">
    <property type="protein sequence ID" value="KIC66635.1"/>
    <property type="molecule type" value="Genomic_DNA"/>
</dbReference>
<comment type="caution">
    <text evidence="3">The sequence shown here is derived from an EMBL/GenBank/DDBJ whole genome shotgun (WGS) entry which is preliminary data.</text>
</comment>
<dbReference type="Proteomes" id="UP000031196">
    <property type="component" value="Unassembled WGS sequence"/>
</dbReference>
<dbReference type="RefSeq" id="WP_043452612.1">
    <property type="nucleotide sequence ID" value="NZ_JWTB01000020.1"/>
</dbReference>
<evidence type="ECO:0000313" key="4">
    <source>
        <dbReference type="Proteomes" id="UP000031196"/>
    </source>
</evidence>
<evidence type="ECO:0000313" key="3">
    <source>
        <dbReference type="EMBL" id="KIC66635.1"/>
    </source>
</evidence>
<sequence>MDEPAATERTERRPDRILLALVGVVVVLVVVALAVVFSRGEPAPLDEASPAGVVQRYSRAVIDDDVPAAESFLTEGARSRCSGSYYGEPRPARVVLVSTTERTDSATVRVSIVHAAQGGGPFGPSEYETEDAFLLLKVNGRWMIDQPPYPLLACTQVPVKQ</sequence>
<evidence type="ECO:0000256" key="1">
    <source>
        <dbReference type="SAM" id="Phobius"/>
    </source>
</evidence>
<name>A0A0B4DQF4_PSEPS</name>
<accession>A0A0B4DQF4</accession>
<organism evidence="3 4">
    <name type="scientific">Pseudarthrobacter phenanthrenivorans</name>
    <name type="common">Arthrobacter phenanthrenivorans</name>
    <dbReference type="NCBI Taxonomy" id="361575"/>
    <lineage>
        <taxon>Bacteria</taxon>
        <taxon>Bacillati</taxon>
        <taxon>Actinomycetota</taxon>
        <taxon>Actinomycetes</taxon>
        <taxon>Micrococcales</taxon>
        <taxon>Micrococcaceae</taxon>
        <taxon>Pseudarthrobacter</taxon>
    </lineage>
</organism>
<protein>
    <recommendedName>
        <fullName evidence="2">Lipoprotein LpqB N-terminal domain-containing protein</fullName>
    </recommendedName>
</protein>
<proteinExistence type="predicted"/>